<name>A0ACC0CTS4_9PEZI</name>
<gene>
    <name evidence="1" type="ORF">F4821DRAFT_262607</name>
</gene>
<keyword evidence="2" id="KW-1185">Reference proteome</keyword>
<reference evidence="1 2" key="1">
    <citation type="journal article" date="2022" name="New Phytol.">
        <title>Ecological generalism drives hyperdiversity of secondary metabolite gene clusters in xylarialean endophytes.</title>
        <authorList>
            <person name="Franco M.E.E."/>
            <person name="Wisecaver J.H."/>
            <person name="Arnold A.E."/>
            <person name="Ju Y.M."/>
            <person name="Slot J.C."/>
            <person name="Ahrendt S."/>
            <person name="Moore L.P."/>
            <person name="Eastman K.E."/>
            <person name="Scott K."/>
            <person name="Konkel Z."/>
            <person name="Mondo S.J."/>
            <person name="Kuo A."/>
            <person name="Hayes R.D."/>
            <person name="Haridas S."/>
            <person name="Andreopoulos B."/>
            <person name="Riley R."/>
            <person name="LaButti K."/>
            <person name="Pangilinan J."/>
            <person name="Lipzen A."/>
            <person name="Amirebrahimi M."/>
            <person name="Yan J."/>
            <person name="Adam C."/>
            <person name="Keymanesh K."/>
            <person name="Ng V."/>
            <person name="Louie K."/>
            <person name="Northen T."/>
            <person name="Drula E."/>
            <person name="Henrissat B."/>
            <person name="Hsieh H.M."/>
            <person name="Youens-Clark K."/>
            <person name="Lutzoni F."/>
            <person name="Miadlikowska J."/>
            <person name="Eastwood D.C."/>
            <person name="Hamelin R.C."/>
            <person name="Grigoriev I.V."/>
            <person name="U'Ren J.M."/>
        </authorList>
    </citation>
    <scope>NUCLEOTIDE SEQUENCE [LARGE SCALE GENOMIC DNA]</scope>
    <source>
        <strain evidence="1 2">ER1909</strain>
    </source>
</reference>
<evidence type="ECO:0000313" key="1">
    <source>
        <dbReference type="EMBL" id="KAI6083736.1"/>
    </source>
</evidence>
<proteinExistence type="predicted"/>
<sequence>MALNNSSFLIVDGISYLVHPQPLAKITKPLADSHPIPAVVLTPGGAVSSVDKALRLIDQFASVDDVYSQSFSGTVVLQIIIGSDLGGFLAQFEASGRFSAVYHTAPSTSSNALPPGPYFLSQDSIHQAYRLYEDELDSFIFGVIPEDVLNPKKWYSVLHSLSPSGLWNNIAVPSRLYAKKNPEKPLAGSRMGIKDIFRLEGTRLTMMSRPWTELYGPDEKSAEYTKKLIELGAVIVGKTKMTSFASPEEPTDQWVDFHCPVNPRGDRYQSPSSSSSGAGTSLAGYDWLDFSIAGDSAGSVRAPAPCSGLFSLRPSFDSTSMKGIPLNSPIFDTVGQFGRSLDDLHYIVSHTFENIHRTYSGFPSRILYPREFYPLANAKQQALTEEFIGIFEDFLGIKRTPFSLVEEWEKNPPKEAHGMSLLKYTEKSAFWALCYDYYHSFDQFRHEYRAKFDKDAFVTSVVGFRWHIGKNVTAEEYETYLKELEVFREWFNEHIMGSDSKTLSNAILVMPYGEPNPEYRDDPSPPAVTFPTITEKFISPVLHAPQLVLPFAQMPYYSRISGRVEVRPIASTLIGAKGSDLMLINLATSAFKKASWATSIQTGRYMYPLANNTRNAGPVTANAPITYETKRNAIQKIHEELSMADQPRYSLGKMAQLLGHMFW</sequence>
<dbReference type="EMBL" id="MU394347">
    <property type="protein sequence ID" value="KAI6083736.1"/>
    <property type="molecule type" value="Genomic_DNA"/>
</dbReference>
<evidence type="ECO:0000313" key="2">
    <source>
        <dbReference type="Proteomes" id="UP001497680"/>
    </source>
</evidence>
<dbReference type="Proteomes" id="UP001497680">
    <property type="component" value="Unassembled WGS sequence"/>
</dbReference>
<comment type="caution">
    <text evidence="1">The sequence shown here is derived from an EMBL/GenBank/DDBJ whole genome shotgun (WGS) entry which is preliminary data.</text>
</comment>
<accession>A0ACC0CTS4</accession>
<protein>
    <submittedName>
        <fullName evidence="1">Amidase</fullName>
    </submittedName>
</protein>
<organism evidence="1 2">
    <name type="scientific">Hypoxylon rubiginosum</name>
    <dbReference type="NCBI Taxonomy" id="110542"/>
    <lineage>
        <taxon>Eukaryota</taxon>
        <taxon>Fungi</taxon>
        <taxon>Dikarya</taxon>
        <taxon>Ascomycota</taxon>
        <taxon>Pezizomycotina</taxon>
        <taxon>Sordariomycetes</taxon>
        <taxon>Xylariomycetidae</taxon>
        <taxon>Xylariales</taxon>
        <taxon>Hypoxylaceae</taxon>
        <taxon>Hypoxylon</taxon>
    </lineage>
</organism>